<accession>A0ABD1D2J4</accession>
<dbReference type="Gene3D" id="3.30.230.10">
    <property type="match status" value="1"/>
</dbReference>
<evidence type="ECO:0000313" key="3">
    <source>
        <dbReference type="Proteomes" id="UP001562425"/>
    </source>
</evidence>
<comment type="caution">
    <text evidence="2">The sequence shown here is derived from an EMBL/GenBank/DDBJ whole genome shotgun (WGS) entry which is preliminary data.</text>
</comment>
<keyword evidence="3" id="KW-1185">Reference proteome</keyword>
<dbReference type="PANTHER" id="PTHR42908:SF6">
    <property type="entry name" value="116 KDA U5 SMALL NUCLEAR RIBONUCLEOPROTEIN COMPONENT"/>
    <property type="match status" value="1"/>
</dbReference>
<dbReference type="InterPro" id="IPR020568">
    <property type="entry name" value="Ribosomal_Su5_D2-typ_SF"/>
</dbReference>
<feature type="region of interest" description="Disordered" evidence="1">
    <location>
        <begin position="1"/>
        <end position="32"/>
    </location>
</feature>
<dbReference type="InterPro" id="IPR014721">
    <property type="entry name" value="Ribsml_uS5_D2-typ_fold_subgr"/>
</dbReference>
<dbReference type="InterPro" id="IPR035647">
    <property type="entry name" value="EFG_III/V"/>
</dbReference>
<reference evidence="2 3" key="1">
    <citation type="submission" date="2024-05" db="EMBL/GenBank/DDBJ databases">
        <title>Culex pipiens pipiens assembly and annotation.</title>
        <authorList>
            <person name="Alout H."/>
            <person name="Durand T."/>
        </authorList>
    </citation>
    <scope>NUCLEOTIDE SEQUENCE [LARGE SCALE GENOMIC DNA]</scope>
    <source>
        <strain evidence="2">HA-2024</strain>
        <tissue evidence="2">Whole body</tissue>
    </source>
</reference>
<dbReference type="Gene3D" id="3.30.70.240">
    <property type="match status" value="1"/>
</dbReference>
<dbReference type="EMBL" id="JBEHCU010007889">
    <property type="protein sequence ID" value="KAL1390391.1"/>
    <property type="molecule type" value="Genomic_DNA"/>
</dbReference>
<name>A0ABD1D2J4_CULPP</name>
<dbReference type="PANTHER" id="PTHR42908">
    <property type="entry name" value="TRANSLATION ELONGATION FACTOR-RELATED"/>
    <property type="match status" value="1"/>
</dbReference>
<proteinExistence type="predicted"/>
<dbReference type="SUPFAM" id="SSF54980">
    <property type="entry name" value="EF-G C-terminal domain-like"/>
    <property type="match status" value="1"/>
</dbReference>
<organism evidence="2 3">
    <name type="scientific">Culex pipiens pipiens</name>
    <name type="common">Northern house mosquito</name>
    <dbReference type="NCBI Taxonomy" id="38569"/>
    <lineage>
        <taxon>Eukaryota</taxon>
        <taxon>Metazoa</taxon>
        <taxon>Ecdysozoa</taxon>
        <taxon>Arthropoda</taxon>
        <taxon>Hexapoda</taxon>
        <taxon>Insecta</taxon>
        <taxon>Pterygota</taxon>
        <taxon>Neoptera</taxon>
        <taxon>Endopterygota</taxon>
        <taxon>Diptera</taxon>
        <taxon>Nematocera</taxon>
        <taxon>Culicoidea</taxon>
        <taxon>Culicidae</taxon>
        <taxon>Culicinae</taxon>
        <taxon>Culicini</taxon>
        <taxon>Culex</taxon>
        <taxon>Culex</taxon>
    </lineage>
</organism>
<sequence length="182" mass="20402">MASKKIAEPTSEPAAPVGEQAEPITESPEPTPRWDLRKRLKYHICTQFEVVKVEIEPDTISTEVLVQVKFRILDTVIAQEPHHRGGGQFIPITRRIAYSAFVMATPRLMEPCLFVEVQAVLAKRRAPVTQDALVSGSPLYTIKAFIPSSDSFDVFHHWQIIPGDPHRHPVSSKCHSVVLVHP</sequence>
<protein>
    <submittedName>
        <fullName evidence="2">Uncharacterized protein</fullName>
    </submittedName>
</protein>
<dbReference type="AlphaFoldDB" id="A0ABD1D2J4"/>
<gene>
    <name evidence="2" type="ORF">pipiens_012382</name>
</gene>
<dbReference type="SUPFAM" id="SSF54211">
    <property type="entry name" value="Ribosomal protein S5 domain 2-like"/>
    <property type="match status" value="1"/>
</dbReference>
<evidence type="ECO:0000313" key="2">
    <source>
        <dbReference type="EMBL" id="KAL1390391.1"/>
    </source>
</evidence>
<dbReference type="Proteomes" id="UP001562425">
    <property type="component" value="Unassembled WGS sequence"/>
</dbReference>
<evidence type="ECO:0000256" key="1">
    <source>
        <dbReference type="SAM" id="MobiDB-lite"/>
    </source>
</evidence>